<dbReference type="CDD" id="cd10017">
    <property type="entry name" value="B3_DNA"/>
    <property type="match status" value="1"/>
</dbReference>
<name>A0ABD3JTI9_EUCGL</name>
<comment type="caution">
    <text evidence="6">The sequence shown here is derived from an EMBL/GenBank/DDBJ whole genome shotgun (WGS) entry which is preliminary data.</text>
</comment>
<evidence type="ECO:0000256" key="3">
    <source>
        <dbReference type="ARBA" id="ARBA00023125"/>
    </source>
</evidence>
<dbReference type="GO" id="GO:0003677">
    <property type="term" value="F:DNA binding"/>
    <property type="evidence" value="ECO:0007669"/>
    <property type="project" value="UniProtKB-KW"/>
</dbReference>
<keyword evidence="3" id="KW-0238">DNA-binding</keyword>
<dbReference type="AlphaFoldDB" id="A0ABD3JTI9"/>
<dbReference type="SUPFAM" id="SSF101936">
    <property type="entry name" value="DNA-binding pseudobarrel domain"/>
    <property type="match status" value="1"/>
</dbReference>
<dbReference type="PANTHER" id="PTHR31391">
    <property type="entry name" value="B3 DOMAIN-CONTAINING PROTEIN OS11G0197600-RELATED"/>
    <property type="match status" value="1"/>
</dbReference>
<evidence type="ECO:0000256" key="4">
    <source>
        <dbReference type="ARBA" id="ARBA00023163"/>
    </source>
</evidence>
<dbReference type="InterPro" id="IPR003340">
    <property type="entry name" value="B3_DNA-bd"/>
</dbReference>
<reference evidence="6 7" key="1">
    <citation type="submission" date="2024-11" db="EMBL/GenBank/DDBJ databases">
        <title>Chromosome-level genome assembly of Eucalyptus globulus Labill. provides insights into its genome evolution.</title>
        <authorList>
            <person name="Li X."/>
        </authorList>
    </citation>
    <scope>NUCLEOTIDE SEQUENCE [LARGE SCALE GENOMIC DNA]</scope>
    <source>
        <strain evidence="6">CL2024</strain>
        <tissue evidence="6">Fresh tender leaves</tissue>
    </source>
</reference>
<dbReference type="Gene3D" id="2.40.330.10">
    <property type="entry name" value="DNA-binding pseudobarrel domain"/>
    <property type="match status" value="1"/>
</dbReference>
<sequence>MKSDPVSYVDDATTSHAIGLASGSKSKGFQTDQRAKLLQHDSEGVRILPISNACAFRIENSKCKVSLTMPASRSSKRSRVITALEAANKDELQYPSFTVTFYVLTHGSFADQKSTLWTVPGGVLKGCINGRMKTATLKYSNGSWPVKLLYHPQHGSGKLFASWGTFQRGTSLEEGDVCVFELVRTYKIESGAFQRGTSVEEGDVCVFELVRIGKIERGCISERNFSRGRRCLYSSLLELIRLNSKSPFSGGISRYRRKLWHVYRKISASLCFD</sequence>
<dbReference type="InterPro" id="IPR044837">
    <property type="entry name" value="REM16-like"/>
</dbReference>
<evidence type="ECO:0000256" key="5">
    <source>
        <dbReference type="ARBA" id="ARBA00023242"/>
    </source>
</evidence>
<dbReference type="EMBL" id="JBJKBG010000007">
    <property type="protein sequence ID" value="KAL3729897.1"/>
    <property type="molecule type" value="Genomic_DNA"/>
</dbReference>
<organism evidence="6 7">
    <name type="scientific">Eucalyptus globulus</name>
    <name type="common">Tasmanian blue gum</name>
    <dbReference type="NCBI Taxonomy" id="34317"/>
    <lineage>
        <taxon>Eukaryota</taxon>
        <taxon>Viridiplantae</taxon>
        <taxon>Streptophyta</taxon>
        <taxon>Embryophyta</taxon>
        <taxon>Tracheophyta</taxon>
        <taxon>Spermatophyta</taxon>
        <taxon>Magnoliopsida</taxon>
        <taxon>eudicotyledons</taxon>
        <taxon>Gunneridae</taxon>
        <taxon>Pentapetalae</taxon>
        <taxon>rosids</taxon>
        <taxon>malvids</taxon>
        <taxon>Myrtales</taxon>
        <taxon>Myrtaceae</taxon>
        <taxon>Myrtoideae</taxon>
        <taxon>Eucalypteae</taxon>
        <taxon>Eucalyptus</taxon>
    </lineage>
</organism>
<evidence type="ECO:0000313" key="7">
    <source>
        <dbReference type="Proteomes" id="UP001634007"/>
    </source>
</evidence>
<evidence type="ECO:0000256" key="1">
    <source>
        <dbReference type="ARBA" id="ARBA00004123"/>
    </source>
</evidence>
<evidence type="ECO:0008006" key="8">
    <source>
        <dbReference type="Google" id="ProtNLM"/>
    </source>
</evidence>
<gene>
    <name evidence="6" type="ORF">ACJRO7_026966</name>
</gene>
<keyword evidence="5" id="KW-0539">Nucleus</keyword>
<accession>A0ABD3JTI9</accession>
<dbReference type="GO" id="GO:0005634">
    <property type="term" value="C:nucleus"/>
    <property type="evidence" value="ECO:0007669"/>
    <property type="project" value="UniProtKB-SubCell"/>
</dbReference>
<dbReference type="PANTHER" id="PTHR31391:SF143">
    <property type="entry name" value="B3 DNA-BINDING DOMAIN PROTEIN"/>
    <property type="match status" value="1"/>
</dbReference>
<dbReference type="Proteomes" id="UP001634007">
    <property type="component" value="Unassembled WGS sequence"/>
</dbReference>
<protein>
    <recommendedName>
        <fullName evidence="8">TF-B3 domain-containing protein</fullName>
    </recommendedName>
</protein>
<comment type="subcellular location">
    <subcellularLocation>
        <location evidence="1">Nucleus</location>
    </subcellularLocation>
</comment>
<evidence type="ECO:0000313" key="6">
    <source>
        <dbReference type="EMBL" id="KAL3729897.1"/>
    </source>
</evidence>
<keyword evidence="2" id="KW-0805">Transcription regulation</keyword>
<proteinExistence type="predicted"/>
<dbReference type="InterPro" id="IPR015300">
    <property type="entry name" value="DNA-bd_pseudobarrel_sf"/>
</dbReference>
<keyword evidence="7" id="KW-1185">Reference proteome</keyword>
<evidence type="ECO:0000256" key="2">
    <source>
        <dbReference type="ARBA" id="ARBA00023015"/>
    </source>
</evidence>
<keyword evidence="4" id="KW-0804">Transcription</keyword>